<feature type="non-terminal residue" evidence="1">
    <location>
        <position position="1"/>
    </location>
</feature>
<dbReference type="PANTHER" id="PTHR48048">
    <property type="entry name" value="GLYCOSYLTRANSFERASE"/>
    <property type="match status" value="1"/>
</dbReference>
<gene>
    <name evidence="1" type="ORF">C3L33_03279</name>
</gene>
<sequence>FEVFTSLDIPTYYFCTSSASSLSALLSLPKTHQIILEKIKDPNTSIEFPGVPPISTPDLPGPFHDTEGIAYKGLFSAAINMAKSAGILTNTCHAFEPRAVKAISDGLCTPNLPTPSVYCIGPIVANSGDDHEHKCLRWLDSQPSRSVVFLCFGSMGLFKAEQLMEMAIGLEKGGHRFLWVVALALEESEIGFVSADELEKRVGELMDSVSGKGVRERLREMRDCAKAARGDGGSSRVALAELVESWKDG</sequence>
<accession>A0A6A4MF40</accession>
<dbReference type="SUPFAM" id="SSF53756">
    <property type="entry name" value="UDP-Glycosyltransferase/glycogen phosphorylase"/>
    <property type="match status" value="1"/>
</dbReference>
<dbReference type="Gene3D" id="3.40.50.2000">
    <property type="entry name" value="Glycogen Phosphorylase B"/>
    <property type="match status" value="4"/>
</dbReference>
<organism evidence="1 2">
    <name type="scientific">Rhododendron williamsianum</name>
    <dbReference type="NCBI Taxonomy" id="262921"/>
    <lineage>
        <taxon>Eukaryota</taxon>
        <taxon>Viridiplantae</taxon>
        <taxon>Streptophyta</taxon>
        <taxon>Embryophyta</taxon>
        <taxon>Tracheophyta</taxon>
        <taxon>Spermatophyta</taxon>
        <taxon>Magnoliopsida</taxon>
        <taxon>eudicotyledons</taxon>
        <taxon>Gunneridae</taxon>
        <taxon>Pentapetalae</taxon>
        <taxon>asterids</taxon>
        <taxon>Ericales</taxon>
        <taxon>Ericaceae</taxon>
        <taxon>Ericoideae</taxon>
        <taxon>Rhodoreae</taxon>
        <taxon>Rhododendron</taxon>
    </lineage>
</organism>
<dbReference type="EMBL" id="QEFC01000323">
    <property type="protein sequence ID" value="KAE9464788.1"/>
    <property type="molecule type" value="Genomic_DNA"/>
</dbReference>
<dbReference type="AlphaFoldDB" id="A0A6A4MF40"/>
<proteinExistence type="predicted"/>
<dbReference type="Proteomes" id="UP000428333">
    <property type="component" value="Linkage Group LG02"/>
</dbReference>
<comment type="caution">
    <text evidence="1">The sequence shown here is derived from an EMBL/GenBank/DDBJ whole genome shotgun (WGS) entry which is preliminary data.</text>
</comment>
<dbReference type="GO" id="GO:0035251">
    <property type="term" value="F:UDP-glucosyltransferase activity"/>
    <property type="evidence" value="ECO:0007669"/>
    <property type="project" value="InterPro"/>
</dbReference>
<evidence type="ECO:0000313" key="2">
    <source>
        <dbReference type="Proteomes" id="UP000428333"/>
    </source>
</evidence>
<dbReference type="OrthoDB" id="5835829at2759"/>
<evidence type="ECO:0000313" key="1">
    <source>
        <dbReference type="EMBL" id="KAE9464788.1"/>
    </source>
</evidence>
<reference evidence="1 2" key="1">
    <citation type="journal article" date="2019" name="Genome Biol. Evol.">
        <title>The Rhododendron genome and chromosomal organization provide insight into shared whole-genome duplications across the heath family (Ericaceae).</title>
        <authorList>
            <person name="Soza V.L."/>
            <person name="Lindsley D."/>
            <person name="Waalkes A."/>
            <person name="Ramage E."/>
            <person name="Patwardhan R.P."/>
            <person name="Burton J.N."/>
            <person name="Adey A."/>
            <person name="Kumar A."/>
            <person name="Qiu R."/>
            <person name="Shendure J."/>
            <person name="Hall B."/>
        </authorList>
    </citation>
    <scope>NUCLEOTIDE SEQUENCE [LARGE SCALE GENOMIC DNA]</scope>
    <source>
        <strain evidence="1">RSF 1966-606</strain>
    </source>
</reference>
<keyword evidence="2" id="KW-1185">Reference proteome</keyword>
<name>A0A6A4MF40_9ERIC</name>
<protein>
    <submittedName>
        <fullName evidence="1">Uncharacterized protein</fullName>
    </submittedName>
</protein>
<dbReference type="PANTHER" id="PTHR48048:SF70">
    <property type="entry name" value="ISOFLAVONE 7-O-GLUCOSYLTRANSFERASE"/>
    <property type="match status" value="1"/>
</dbReference>
<dbReference type="InterPro" id="IPR050481">
    <property type="entry name" value="UDP-glycosyltransf_plant"/>
</dbReference>